<dbReference type="Proteomes" id="UP000015106">
    <property type="component" value="Chromosome 7"/>
</dbReference>
<name>A0A8R7QZS3_TRIUA</name>
<dbReference type="AlphaFoldDB" id="A0A8R7QZS3"/>
<organism evidence="1 2">
    <name type="scientific">Triticum urartu</name>
    <name type="common">Red wild einkorn</name>
    <name type="synonym">Crithodium urartu</name>
    <dbReference type="NCBI Taxonomy" id="4572"/>
    <lineage>
        <taxon>Eukaryota</taxon>
        <taxon>Viridiplantae</taxon>
        <taxon>Streptophyta</taxon>
        <taxon>Embryophyta</taxon>
        <taxon>Tracheophyta</taxon>
        <taxon>Spermatophyta</taxon>
        <taxon>Magnoliopsida</taxon>
        <taxon>Liliopsida</taxon>
        <taxon>Poales</taxon>
        <taxon>Poaceae</taxon>
        <taxon>BOP clade</taxon>
        <taxon>Pooideae</taxon>
        <taxon>Triticodae</taxon>
        <taxon>Triticeae</taxon>
        <taxon>Triticinae</taxon>
        <taxon>Triticum</taxon>
    </lineage>
</organism>
<protein>
    <submittedName>
        <fullName evidence="1">Uncharacterized protein</fullName>
    </submittedName>
</protein>
<evidence type="ECO:0000313" key="1">
    <source>
        <dbReference type="EnsemblPlants" id="TuG1812G0700001196.01.T01.cds452829"/>
    </source>
</evidence>
<proteinExistence type="predicted"/>
<reference evidence="1" key="2">
    <citation type="submission" date="2018-03" db="EMBL/GenBank/DDBJ databases">
        <title>The Triticum urartu genome reveals the dynamic nature of wheat genome evolution.</title>
        <authorList>
            <person name="Ling H."/>
            <person name="Ma B."/>
            <person name="Shi X."/>
            <person name="Liu H."/>
            <person name="Dong L."/>
            <person name="Sun H."/>
            <person name="Cao Y."/>
            <person name="Gao Q."/>
            <person name="Zheng S."/>
            <person name="Li Y."/>
            <person name="Yu Y."/>
            <person name="Du H."/>
            <person name="Qi M."/>
            <person name="Li Y."/>
            <person name="Yu H."/>
            <person name="Cui Y."/>
            <person name="Wang N."/>
            <person name="Chen C."/>
            <person name="Wu H."/>
            <person name="Zhao Y."/>
            <person name="Zhang J."/>
            <person name="Li Y."/>
            <person name="Zhou W."/>
            <person name="Zhang B."/>
            <person name="Hu W."/>
            <person name="Eijk M."/>
            <person name="Tang J."/>
            <person name="Witsenboer H."/>
            <person name="Zhao S."/>
            <person name="Li Z."/>
            <person name="Zhang A."/>
            <person name="Wang D."/>
            <person name="Liang C."/>
        </authorList>
    </citation>
    <scope>NUCLEOTIDE SEQUENCE [LARGE SCALE GENOMIC DNA]</scope>
    <source>
        <strain evidence="1">cv. G1812</strain>
    </source>
</reference>
<reference evidence="2" key="1">
    <citation type="journal article" date="2013" name="Nature">
        <title>Draft genome of the wheat A-genome progenitor Triticum urartu.</title>
        <authorList>
            <person name="Ling H.Q."/>
            <person name="Zhao S."/>
            <person name="Liu D."/>
            <person name="Wang J."/>
            <person name="Sun H."/>
            <person name="Zhang C."/>
            <person name="Fan H."/>
            <person name="Li D."/>
            <person name="Dong L."/>
            <person name="Tao Y."/>
            <person name="Gao C."/>
            <person name="Wu H."/>
            <person name="Li Y."/>
            <person name="Cui Y."/>
            <person name="Guo X."/>
            <person name="Zheng S."/>
            <person name="Wang B."/>
            <person name="Yu K."/>
            <person name="Liang Q."/>
            <person name="Yang W."/>
            <person name="Lou X."/>
            <person name="Chen J."/>
            <person name="Feng M."/>
            <person name="Jian J."/>
            <person name="Zhang X."/>
            <person name="Luo G."/>
            <person name="Jiang Y."/>
            <person name="Liu J."/>
            <person name="Wang Z."/>
            <person name="Sha Y."/>
            <person name="Zhang B."/>
            <person name="Wu H."/>
            <person name="Tang D."/>
            <person name="Shen Q."/>
            <person name="Xue P."/>
            <person name="Zou S."/>
            <person name="Wang X."/>
            <person name="Liu X."/>
            <person name="Wang F."/>
            <person name="Yang Y."/>
            <person name="An X."/>
            <person name="Dong Z."/>
            <person name="Zhang K."/>
            <person name="Zhang X."/>
            <person name="Luo M.C."/>
            <person name="Dvorak J."/>
            <person name="Tong Y."/>
            <person name="Wang J."/>
            <person name="Yang H."/>
            <person name="Li Z."/>
            <person name="Wang D."/>
            <person name="Zhang A."/>
            <person name="Wang J."/>
        </authorList>
    </citation>
    <scope>NUCLEOTIDE SEQUENCE</scope>
    <source>
        <strain evidence="2">cv. G1812</strain>
    </source>
</reference>
<keyword evidence="2" id="KW-1185">Reference proteome</keyword>
<accession>A0A8R7QZS3</accession>
<dbReference type="EnsemblPlants" id="TuG1812G0700001196.01.T01">
    <property type="protein sequence ID" value="TuG1812G0700001196.01.T01.cds452829"/>
    <property type="gene ID" value="TuG1812G0700001196.01"/>
</dbReference>
<evidence type="ECO:0000313" key="2">
    <source>
        <dbReference type="Proteomes" id="UP000015106"/>
    </source>
</evidence>
<reference evidence="1" key="3">
    <citation type="submission" date="2022-06" db="UniProtKB">
        <authorList>
            <consortium name="EnsemblPlants"/>
        </authorList>
    </citation>
    <scope>IDENTIFICATION</scope>
</reference>
<sequence length="46" mass="5094">MAQTSPGLWMGAKWRLVGPRDMGNYLCASLPGLADLLFRLHCFELG</sequence>
<dbReference type="Gramene" id="TuG1812G0700001196.01.T01">
    <property type="protein sequence ID" value="TuG1812G0700001196.01.T01.cds452829"/>
    <property type="gene ID" value="TuG1812G0700001196.01"/>
</dbReference>